<name>A0A075NXT6_9ALTE</name>
<evidence type="ECO:0000256" key="3">
    <source>
        <dbReference type="ARBA" id="ARBA00022603"/>
    </source>
</evidence>
<evidence type="ECO:0000256" key="6">
    <source>
        <dbReference type="HAMAP-Rule" id="MF_01862"/>
    </source>
</evidence>
<dbReference type="Pfam" id="PF05175">
    <property type="entry name" value="MTS"/>
    <property type="match status" value="1"/>
</dbReference>
<evidence type="ECO:0000259" key="8">
    <source>
        <dbReference type="Pfam" id="PF08468"/>
    </source>
</evidence>
<dbReference type="EMBL" id="CP008849">
    <property type="protein sequence ID" value="AIF97440.1"/>
    <property type="molecule type" value="Genomic_DNA"/>
</dbReference>
<accession>A0A075NXT6</accession>
<keyword evidence="1 6" id="KW-0963">Cytoplasm</keyword>
<comment type="similarity">
    <text evidence="6">Belongs to the methyltransferase superfamily. RsmC family.</text>
</comment>
<comment type="catalytic activity">
    <reaction evidence="6">
        <text>guanosine(1207) in 16S rRNA + S-adenosyl-L-methionine = N(2)-methylguanosine(1207) in 16S rRNA + S-adenosyl-L-homocysteine + H(+)</text>
        <dbReference type="Rhea" id="RHEA:42736"/>
        <dbReference type="Rhea" id="RHEA-COMP:10213"/>
        <dbReference type="Rhea" id="RHEA-COMP:10214"/>
        <dbReference type="ChEBI" id="CHEBI:15378"/>
        <dbReference type="ChEBI" id="CHEBI:57856"/>
        <dbReference type="ChEBI" id="CHEBI:59789"/>
        <dbReference type="ChEBI" id="CHEBI:74269"/>
        <dbReference type="ChEBI" id="CHEBI:74481"/>
        <dbReference type="EC" id="2.1.1.172"/>
    </reaction>
</comment>
<dbReference type="SUPFAM" id="SSF53335">
    <property type="entry name" value="S-adenosyl-L-methionine-dependent methyltransferases"/>
    <property type="match status" value="1"/>
</dbReference>
<dbReference type="Pfam" id="PF08468">
    <property type="entry name" value="MTS_N"/>
    <property type="match status" value="1"/>
</dbReference>
<keyword evidence="2 6" id="KW-0698">rRNA processing</keyword>
<dbReference type="GeneID" id="78253580"/>
<dbReference type="HAMAP" id="MF_01862">
    <property type="entry name" value="16SrRNA_methyltr_C"/>
    <property type="match status" value="1"/>
</dbReference>
<dbReference type="GO" id="GO:0005737">
    <property type="term" value="C:cytoplasm"/>
    <property type="evidence" value="ECO:0007669"/>
    <property type="project" value="UniProtKB-SubCell"/>
</dbReference>
<dbReference type="Gene3D" id="3.40.50.150">
    <property type="entry name" value="Vaccinia Virus protein VP39"/>
    <property type="match status" value="2"/>
</dbReference>
<dbReference type="PANTHER" id="PTHR47816:SF4">
    <property type="entry name" value="RIBOSOMAL RNA SMALL SUBUNIT METHYLTRANSFERASE C"/>
    <property type="match status" value="1"/>
</dbReference>
<dbReference type="eggNOG" id="COG2813">
    <property type="taxonomic scope" value="Bacteria"/>
</dbReference>
<feature type="domain" description="Methyltransferase small" evidence="7">
    <location>
        <begin position="191"/>
        <end position="357"/>
    </location>
</feature>
<keyword evidence="3 6" id="KW-0489">Methyltransferase</keyword>
<comment type="subcellular location">
    <subcellularLocation>
        <location evidence="6">Cytoplasm</location>
    </subcellularLocation>
</comment>
<dbReference type="EC" id="2.1.1.172" evidence="6"/>
<evidence type="ECO:0000256" key="4">
    <source>
        <dbReference type="ARBA" id="ARBA00022679"/>
    </source>
</evidence>
<keyword evidence="5 6" id="KW-0949">S-adenosyl-L-methionine</keyword>
<dbReference type="AlphaFoldDB" id="A0A075NXT6"/>
<dbReference type="InterPro" id="IPR013675">
    <property type="entry name" value="Mtase_sm_N"/>
</dbReference>
<dbReference type="PANTHER" id="PTHR47816">
    <property type="entry name" value="RIBOSOMAL RNA SMALL SUBUNIT METHYLTRANSFERASE C"/>
    <property type="match status" value="1"/>
</dbReference>
<evidence type="ECO:0000313" key="10">
    <source>
        <dbReference type="Proteomes" id="UP000056090"/>
    </source>
</evidence>
<evidence type="ECO:0000259" key="7">
    <source>
        <dbReference type="Pfam" id="PF05175"/>
    </source>
</evidence>
<dbReference type="RefSeq" id="WP_044055615.1">
    <property type="nucleotide sequence ID" value="NZ_CBCSKJ010000005.1"/>
</dbReference>
<dbReference type="InterPro" id="IPR023543">
    <property type="entry name" value="rRNA_ssu_MeTfrase_C"/>
</dbReference>
<comment type="subunit">
    <text evidence="6">Monomer.</text>
</comment>
<dbReference type="InterPro" id="IPR046977">
    <property type="entry name" value="RsmC/RlmG"/>
</dbReference>
<dbReference type="CDD" id="cd02440">
    <property type="entry name" value="AdoMet_MTases"/>
    <property type="match status" value="1"/>
</dbReference>
<feature type="domain" description="Methyltransferase small N-terminal" evidence="8">
    <location>
        <begin position="76"/>
        <end position="180"/>
    </location>
</feature>
<evidence type="ECO:0000313" key="9">
    <source>
        <dbReference type="EMBL" id="AIF97440.1"/>
    </source>
</evidence>
<sequence>MILTPQSQLLERNIGMFEQGKWVIINPSDAYFLDQLKHLNITVMHQYFDIFSESVRVVPSLTFDSRDIAKQGFEVSQKIGSHEHIFTPFLRGEKTHNHALIFLPKAKSHFSMLLRMAAGLVGLGGQIHVVGENKGGIKSAAKLMQQFGATQKVDSARHCSLITTQVEHAHLAFEPEAWLQEDTYCLQDIEWPVVSMPGVFSHGELDKGTALLLDKHDTHLSGTVLDFACGAGVIGSYLKKRYPHVNFHFSDVSALAIYCTALTLVKNAQSATLFAANGLQGIEARVQHIVTNPPFHTGVKTDYTVTKRFIEDATKLLTQRGTLQMVANRFLPYPGLLSAHFSHVLTTAQTTQFSLYQAALS</sequence>
<protein>
    <recommendedName>
        <fullName evidence="6">Ribosomal RNA small subunit methyltransferase C</fullName>
        <ecNumber evidence="6">2.1.1.172</ecNumber>
    </recommendedName>
    <alternativeName>
        <fullName evidence="6">16S rRNA m2G1207 methyltransferase</fullName>
    </alternativeName>
    <alternativeName>
        <fullName evidence="6">rRNA (guanine-N(2)-)-methyltransferase RsmC</fullName>
    </alternativeName>
</protein>
<organism evidence="9 10">
    <name type="scientific">Alteromonas australica</name>
    <dbReference type="NCBI Taxonomy" id="589873"/>
    <lineage>
        <taxon>Bacteria</taxon>
        <taxon>Pseudomonadati</taxon>
        <taxon>Pseudomonadota</taxon>
        <taxon>Gammaproteobacteria</taxon>
        <taxon>Alteromonadales</taxon>
        <taxon>Alteromonadaceae</taxon>
        <taxon>Alteromonas/Salinimonas group</taxon>
        <taxon>Alteromonas</taxon>
    </lineage>
</organism>
<reference evidence="9 10" key="1">
    <citation type="submission" date="2014-06" db="EMBL/GenBank/DDBJ databases">
        <title>Genomes of Alteromonas australica, a world apart.</title>
        <authorList>
            <person name="Gonzaga A."/>
            <person name="Lopez-Perez M."/>
            <person name="Rodriguez-Valera F."/>
        </authorList>
    </citation>
    <scope>NUCLEOTIDE SEQUENCE [LARGE SCALE GENOMIC DNA]</scope>
    <source>
        <strain evidence="9 10">H 17</strain>
    </source>
</reference>
<dbReference type="GO" id="GO:0052914">
    <property type="term" value="F:16S rRNA (guanine(1207)-N(2))-methyltransferase activity"/>
    <property type="evidence" value="ECO:0007669"/>
    <property type="project" value="UniProtKB-EC"/>
</dbReference>
<dbReference type="InterPro" id="IPR029063">
    <property type="entry name" value="SAM-dependent_MTases_sf"/>
</dbReference>
<dbReference type="InterPro" id="IPR007848">
    <property type="entry name" value="Small_mtfrase_dom"/>
</dbReference>
<evidence type="ECO:0000256" key="1">
    <source>
        <dbReference type="ARBA" id="ARBA00022490"/>
    </source>
</evidence>
<dbReference type="KEGG" id="aal:EP13_01280"/>
<keyword evidence="4 6" id="KW-0808">Transferase</keyword>
<proteinExistence type="inferred from homology"/>
<evidence type="ECO:0000256" key="2">
    <source>
        <dbReference type="ARBA" id="ARBA00022552"/>
    </source>
</evidence>
<dbReference type="Proteomes" id="UP000056090">
    <property type="component" value="Chromosome"/>
</dbReference>
<comment type="function">
    <text evidence="6">Specifically methylates the guanine in position 1207 of 16S rRNA in the 30S particle.</text>
</comment>
<gene>
    <name evidence="6" type="primary">rsmC</name>
    <name evidence="9" type="ORF">EP13_01280</name>
</gene>
<evidence type="ECO:0000256" key="5">
    <source>
        <dbReference type="ARBA" id="ARBA00022691"/>
    </source>
</evidence>
<keyword evidence="10" id="KW-1185">Reference proteome</keyword>